<comment type="caution">
    <text evidence="3">The sequence shown here is derived from an EMBL/GenBank/DDBJ whole genome shotgun (WGS) entry which is preliminary data.</text>
</comment>
<evidence type="ECO:0000256" key="2">
    <source>
        <dbReference type="ARBA" id="ARBA00022801"/>
    </source>
</evidence>
<dbReference type="EMBL" id="JAMKFB020000022">
    <property type="protein sequence ID" value="KAL0161404.1"/>
    <property type="molecule type" value="Genomic_DNA"/>
</dbReference>
<proteinExistence type="predicted"/>
<dbReference type="InterPro" id="IPR016202">
    <property type="entry name" value="DNase_I"/>
</dbReference>
<feature type="non-terminal residue" evidence="3">
    <location>
        <position position="1"/>
    </location>
</feature>
<dbReference type="PRINTS" id="PR00130">
    <property type="entry name" value="DNASEI"/>
</dbReference>
<keyword evidence="4" id="KW-1185">Reference proteome</keyword>
<dbReference type="Gene3D" id="3.60.10.10">
    <property type="entry name" value="Endonuclease/exonuclease/phosphatase"/>
    <property type="match status" value="1"/>
</dbReference>
<reference evidence="3 4" key="1">
    <citation type="submission" date="2024-05" db="EMBL/GenBank/DDBJ databases">
        <title>Genome sequencing and assembly of Indian major carp, Cirrhinus mrigala (Hamilton, 1822).</title>
        <authorList>
            <person name="Mohindra V."/>
            <person name="Chowdhury L.M."/>
            <person name="Lal K."/>
            <person name="Jena J.K."/>
        </authorList>
    </citation>
    <scope>NUCLEOTIDE SEQUENCE [LARGE SCALE GENOMIC DNA]</scope>
    <source>
        <strain evidence="3">CM1030</strain>
        <tissue evidence="3">Blood</tissue>
    </source>
</reference>
<organism evidence="3 4">
    <name type="scientific">Cirrhinus mrigala</name>
    <name type="common">Mrigala</name>
    <dbReference type="NCBI Taxonomy" id="683832"/>
    <lineage>
        <taxon>Eukaryota</taxon>
        <taxon>Metazoa</taxon>
        <taxon>Chordata</taxon>
        <taxon>Craniata</taxon>
        <taxon>Vertebrata</taxon>
        <taxon>Euteleostomi</taxon>
        <taxon>Actinopterygii</taxon>
        <taxon>Neopterygii</taxon>
        <taxon>Teleostei</taxon>
        <taxon>Ostariophysi</taxon>
        <taxon>Cypriniformes</taxon>
        <taxon>Cyprinidae</taxon>
        <taxon>Labeoninae</taxon>
        <taxon>Labeonini</taxon>
        <taxon>Cirrhinus</taxon>
    </lineage>
</organism>
<dbReference type="GO" id="GO:0004518">
    <property type="term" value="F:nuclease activity"/>
    <property type="evidence" value="ECO:0007669"/>
    <property type="project" value="UniProtKB-KW"/>
</dbReference>
<dbReference type="AlphaFoldDB" id="A0ABD0NHE2"/>
<dbReference type="SUPFAM" id="SSF56219">
    <property type="entry name" value="DNase I-like"/>
    <property type="match status" value="1"/>
</dbReference>
<keyword evidence="1" id="KW-0540">Nuclease</keyword>
<evidence type="ECO:0000313" key="4">
    <source>
        <dbReference type="Proteomes" id="UP001529510"/>
    </source>
</evidence>
<accession>A0ABD0NHE2</accession>
<evidence type="ECO:0000256" key="1">
    <source>
        <dbReference type="ARBA" id="ARBA00022722"/>
    </source>
</evidence>
<feature type="non-terminal residue" evidence="3">
    <location>
        <position position="62"/>
    </location>
</feature>
<evidence type="ECO:0000313" key="3">
    <source>
        <dbReference type="EMBL" id="KAL0161404.1"/>
    </source>
</evidence>
<name>A0ABD0NHE2_CIRMR</name>
<dbReference type="Proteomes" id="UP001529510">
    <property type="component" value="Unassembled WGS sequence"/>
</dbReference>
<sequence>VGTMKIASFNIQRMGSSKLSDKKVVKHLIKIFSRYSIIVILEVVDKSGKAIDKFLQELNKTT</sequence>
<dbReference type="PANTHER" id="PTHR11371">
    <property type="entry name" value="DEOXYRIBONUCLEASE"/>
    <property type="match status" value="1"/>
</dbReference>
<gene>
    <name evidence="3" type="ORF">M9458_045129</name>
</gene>
<keyword evidence="2" id="KW-0378">Hydrolase</keyword>
<dbReference type="GO" id="GO:0016787">
    <property type="term" value="F:hydrolase activity"/>
    <property type="evidence" value="ECO:0007669"/>
    <property type="project" value="UniProtKB-KW"/>
</dbReference>
<dbReference type="InterPro" id="IPR036691">
    <property type="entry name" value="Endo/exonu/phosph_ase_sf"/>
</dbReference>
<dbReference type="PANTHER" id="PTHR11371:SF26">
    <property type="entry name" value="DEOXYRIBONUCLEASE"/>
    <property type="match status" value="1"/>
</dbReference>
<protein>
    <submittedName>
        <fullName evidence="3">Uncharacterized protein</fullName>
    </submittedName>
</protein>